<dbReference type="Gene3D" id="3.40.50.1820">
    <property type="entry name" value="alpha/beta hydrolase"/>
    <property type="match status" value="1"/>
</dbReference>
<evidence type="ECO:0000259" key="7">
    <source>
        <dbReference type="Pfam" id="PF01266"/>
    </source>
</evidence>
<dbReference type="InterPro" id="IPR029058">
    <property type="entry name" value="AB_hydrolase_fold"/>
</dbReference>
<dbReference type="SUPFAM" id="SSF51905">
    <property type="entry name" value="FAD/NAD(P)-binding domain"/>
    <property type="match status" value="1"/>
</dbReference>
<keyword evidence="3" id="KW-0285">Flavoprotein</keyword>
<dbReference type="Gene3D" id="3.30.9.10">
    <property type="entry name" value="D-Amino Acid Oxidase, subunit A, domain 2"/>
    <property type="match status" value="1"/>
</dbReference>
<reference evidence="8 9" key="1">
    <citation type="submission" date="2019-03" db="EMBL/GenBank/DDBJ databases">
        <title>Sequencing 23 genomes of Wallemia ichthyophaga.</title>
        <authorList>
            <person name="Gostincar C."/>
        </authorList>
    </citation>
    <scope>NUCLEOTIDE SEQUENCE [LARGE SCALE GENOMIC DNA]</scope>
    <source>
        <strain evidence="8 9">EXF-5753</strain>
    </source>
</reference>
<feature type="region of interest" description="Disordered" evidence="6">
    <location>
        <begin position="581"/>
        <end position="609"/>
    </location>
</feature>
<dbReference type="SUPFAM" id="SSF53474">
    <property type="entry name" value="alpha/beta-Hydrolases"/>
    <property type="match status" value="1"/>
</dbReference>
<evidence type="ECO:0000256" key="4">
    <source>
        <dbReference type="ARBA" id="ARBA00022827"/>
    </source>
</evidence>
<evidence type="ECO:0000256" key="1">
    <source>
        <dbReference type="ARBA" id="ARBA00001974"/>
    </source>
</evidence>
<dbReference type="GO" id="GO:0050031">
    <property type="term" value="F:L-pipecolate oxidase activity"/>
    <property type="evidence" value="ECO:0007669"/>
    <property type="project" value="TreeGrafter"/>
</dbReference>
<dbReference type="AlphaFoldDB" id="A0A4T0FQI1"/>
<dbReference type="EMBL" id="SPNW01000017">
    <property type="protein sequence ID" value="TIA90708.1"/>
    <property type="molecule type" value="Genomic_DNA"/>
</dbReference>
<feature type="domain" description="FAD dependent oxidoreductase" evidence="7">
    <location>
        <begin position="11"/>
        <end position="382"/>
    </location>
</feature>
<name>A0A4T0FQI1_9BASI</name>
<evidence type="ECO:0000256" key="3">
    <source>
        <dbReference type="ARBA" id="ARBA00022630"/>
    </source>
</evidence>
<dbReference type="GO" id="GO:0004657">
    <property type="term" value="F:proline dehydrogenase activity"/>
    <property type="evidence" value="ECO:0007669"/>
    <property type="project" value="TreeGrafter"/>
</dbReference>
<dbReference type="Proteomes" id="UP000310189">
    <property type="component" value="Unassembled WGS sequence"/>
</dbReference>
<dbReference type="OrthoDB" id="2219495at2759"/>
<proteinExistence type="inferred from homology"/>
<evidence type="ECO:0000313" key="9">
    <source>
        <dbReference type="Proteomes" id="UP000310189"/>
    </source>
</evidence>
<feature type="compositionally biased region" description="Basic and acidic residues" evidence="6">
    <location>
        <begin position="585"/>
        <end position="602"/>
    </location>
</feature>
<evidence type="ECO:0000256" key="5">
    <source>
        <dbReference type="ARBA" id="ARBA00023002"/>
    </source>
</evidence>
<dbReference type="PANTHER" id="PTHR10961:SF46">
    <property type="entry name" value="PEROXISOMAL SARCOSINE OXIDASE"/>
    <property type="match status" value="1"/>
</dbReference>
<dbReference type="GO" id="GO:0050660">
    <property type="term" value="F:flavin adenine dinucleotide binding"/>
    <property type="evidence" value="ECO:0007669"/>
    <property type="project" value="InterPro"/>
</dbReference>
<comment type="cofactor">
    <cofactor evidence="1">
        <name>FAD</name>
        <dbReference type="ChEBI" id="CHEBI:57692"/>
    </cofactor>
</comment>
<dbReference type="Pfam" id="PF01266">
    <property type="entry name" value="DAO"/>
    <property type="match status" value="1"/>
</dbReference>
<organism evidence="8 9">
    <name type="scientific">Wallemia hederae</name>
    <dbReference type="NCBI Taxonomy" id="1540922"/>
    <lineage>
        <taxon>Eukaryota</taxon>
        <taxon>Fungi</taxon>
        <taxon>Dikarya</taxon>
        <taxon>Basidiomycota</taxon>
        <taxon>Wallemiomycotina</taxon>
        <taxon>Wallemiomycetes</taxon>
        <taxon>Wallemiales</taxon>
        <taxon>Wallemiaceae</taxon>
        <taxon>Wallemia</taxon>
    </lineage>
</organism>
<comment type="caution">
    <text evidence="8">The sequence shown here is derived from an EMBL/GenBank/DDBJ whole genome shotgun (WGS) entry which is preliminary data.</text>
</comment>
<sequence>MSSSNSDNKSVIIVGAGVFGLSTAYALLRDGYQVTVVEQSDQIPSESGSSTDISKIVRADYSSPVYSKLAAESIADLEQNWAQDKFFHQCGMLVLGESEYAQASYENVKRMYPSQVNMLDDDSVKKVLPNVPLNKLSHTAYVNRASGWIESGRATAVLADKCKELGATLIPSFSVKKVLWNDKHDRVVGVESTDDTTLRAHLTIIASGAWSTLLDDSLNKMLLASAQSVAMIKLTEEQYERYKNSPIVINLNTGIYMFPPTSTRYFKVSKHHAGYISRERNAPVSIDTRREQLGKDDSDPQLSISKIPSVMYEELRQGLKQVYPEIAADESLEWKTRMCWYCDAQNGDYIIDYHPHSNKSLLFATGGSGHAYKMYTVLGNLVKGRIDDTLDEEMSNMFSIHRDTQQVPVVDKSRLDTVRRDFLTAFMAEGQQQHNFKGGVDTFGTLPGDLESALQDSARQYTSVVYPAWKTSGKLEDAVNNLHAWMTEQRDQHHFTSFILVAHSMGGLLACDVYLKDVSNGNTLNITAILNQDSPMIGLHPNVFANTGTKLSDYYDKFNKIKDVASGATVLMPFVGAMWGSTRPGKSEQQRGKEKEKEKQEQEQQQATTSYLKPAGAAIAAVSAVGAGAYFGRDKLLEAYRAAVGLTTDHLLFLSNLWNTRTLKERLDSVEKAPVLFRNYYTHLPHLNDRTFCLIPADSDTFIRASNSLPKDEIGAHVGMFASSSNSNYHQLVKDLVTDILKTENMSL</sequence>
<dbReference type="GO" id="GO:0008115">
    <property type="term" value="F:sarcosine oxidase activity"/>
    <property type="evidence" value="ECO:0007669"/>
    <property type="project" value="TreeGrafter"/>
</dbReference>
<keyword evidence="5" id="KW-0560">Oxidoreductase</keyword>
<accession>A0A4T0FQI1</accession>
<dbReference type="PANTHER" id="PTHR10961">
    <property type="entry name" value="PEROXISOMAL SARCOSINE OXIDASE"/>
    <property type="match status" value="1"/>
</dbReference>
<dbReference type="InterPro" id="IPR036188">
    <property type="entry name" value="FAD/NAD-bd_sf"/>
</dbReference>
<protein>
    <recommendedName>
        <fullName evidence="7">FAD dependent oxidoreductase domain-containing protein</fullName>
    </recommendedName>
</protein>
<keyword evidence="4" id="KW-0274">FAD</keyword>
<evidence type="ECO:0000313" key="8">
    <source>
        <dbReference type="EMBL" id="TIA90708.1"/>
    </source>
</evidence>
<dbReference type="InterPro" id="IPR045170">
    <property type="entry name" value="MTOX"/>
</dbReference>
<evidence type="ECO:0000256" key="2">
    <source>
        <dbReference type="ARBA" id="ARBA00010989"/>
    </source>
</evidence>
<dbReference type="Gene3D" id="3.50.50.60">
    <property type="entry name" value="FAD/NAD(P)-binding domain"/>
    <property type="match status" value="1"/>
</dbReference>
<dbReference type="InterPro" id="IPR006076">
    <property type="entry name" value="FAD-dep_OxRdtase"/>
</dbReference>
<gene>
    <name evidence="8" type="ORF">E3P99_01443</name>
</gene>
<keyword evidence="9" id="KW-1185">Reference proteome</keyword>
<evidence type="ECO:0000256" key="6">
    <source>
        <dbReference type="SAM" id="MobiDB-lite"/>
    </source>
</evidence>
<comment type="similarity">
    <text evidence="2">Belongs to the MSOX/MTOX family.</text>
</comment>